<sequence length="467" mass="55920">MSYEEDYREPYRAKCVCGRGYLQFYRIHLSNDWGQEKENDTAVEIFCESCKKKYHYERNYGSDYLVPDGLSFPNQIPELNRKYSYNDKEQLVKKYGRERIEAMVADMTAPKHRFIKNLENDDAIKFANRWAQWYRKKSLSPMISYLQNILDQYSDLESSIECKKPYNEKYHQEMNAFSKMEMETEKNSYRLSFQYDKKQDEADKERRRREQERYEEEHRYDDFEAVVHYDPSYKRDFSNQYWDSYFIKECTDMQHLSLDKPEYGKPVITIAKEYACVCQICGKEEKILSSSMKISYDEERGYYLEKSCSCHGVSSFEAKTMDILDQLGITYIREKSFDGLVGDSGKNLRFDFILSKSVDETGKAIFDLAIELQGPHHYKKGYYDEFGTYVTDDCSDNKSINDRFERQLKYDDKKKKYCQQHGISLECIKYTASNDIDRLEKMLRNILKQHGYRYFVENEKHGEQMVY</sequence>
<proteinExistence type="predicted"/>
<dbReference type="AlphaFoldDB" id="A0A173WAB4"/>
<dbReference type="Gene3D" id="3.40.960.10">
    <property type="entry name" value="VSR Endonuclease"/>
    <property type="match status" value="1"/>
</dbReference>
<accession>A0A173WAB4</accession>
<name>A0A173WAB4_9FIRM</name>
<protein>
    <submittedName>
        <fullName evidence="1">Uncharacterized protein</fullName>
    </submittedName>
</protein>
<gene>
    <name evidence="1" type="ORF">ERS852423_00132</name>
</gene>
<evidence type="ECO:0000313" key="2">
    <source>
        <dbReference type="Proteomes" id="UP000095439"/>
    </source>
</evidence>
<organism evidence="1 2">
    <name type="scientific">Dorea longicatena</name>
    <dbReference type="NCBI Taxonomy" id="88431"/>
    <lineage>
        <taxon>Bacteria</taxon>
        <taxon>Bacillati</taxon>
        <taxon>Bacillota</taxon>
        <taxon>Clostridia</taxon>
        <taxon>Lachnospirales</taxon>
        <taxon>Lachnospiraceae</taxon>
        <taxon>Dorea</taxon>
    </lineage>
</organism>
<dbReference type="RefSeq" id="WP_055180054.1">
    <property type="nucleotide sequence ID" value="NZ_CABIWY010000001.1"/>
</dbReference>
<reference evidence="1 2" key="1">
    <citation type="submission" date="2015-09" db="EMBL/GenBank/DDBJ databases">
        <authorList>
            <consortium name="Pathogen Informatics"/>
        </authorList>
    </citation>
    <scope>NUCLEOTIDE SEQUENCE [LARGE SCALE GENOMIC DNA]</scope>
    <source>
        <strain evidence="1 2">2789STDY5608866</strain>
    </source>
</reference>
<evidence type="ECO:0000313" key="1">
    <source>
        <dbReference type="EMBL" id="CUN35970.1"/>
    </source>
</evidence>
<dbReference type="EMBL" id="CYYY01000001">
    <property type="protein sequence ID" value="CUN35970.1"/>
    <property type="molecule type" value="Genomic_DNA"/>
</dbReference>
<dbReference type="Proteomes" id="UP000095439">
    <property type="component" value="Unassembled WGS sequence"/>
</dbReference>